<sequence length="718" mass="80672">MGPSDEEDQACTENKKLKLEPIKAIMMQRGKSSDSKRLWNIKKLARDKVGRKIIANKSDNDSAMEFSEKAEEASPNLPPPSPMSLLSWNCRRLAQPAAVRSLRAMVRKYNPNCVFIQETKVDLNKMISVIEGLGFLKHCVVLVVGCAGGLILGWKAEVDIEVTVANKNIINAIVFSSPPNQPWMLTVVYAPPSKSRRTLFWDHLKKLSDSFPGPWICVGDFNCIKEQSEKAGGKPFASSSNSELGGFLFDCNLIDLGFCGNSFTWSNKRKGRANIKERLDRAMANVGWRSLFPRASVRHLPATSLDHNPILRIEELEKAIDDIQAKEPIMANYLNTKFFQVSTIVRRKRNQINLLKKADGNWTQDQAEIGMCFTDFFSNLFNSSNPPFPNEISALFHPIINDEDNIAICSVPNEEEIKDSLFSMESLKSPGPDGLPPLFYKHYWSIVKKDVIAAVQNFFTSAVKILASRLKGILPRIVSPWQGAFVPGRLIQDNTIIAEEVVSLMKKSTAKDGFMAIKLDMEKAYDMIEWSFLLNILKLLGFCDKWIELIRECISSPSFSVLINGSPHGMISPSRGLRQGDPLSPFLFILGTEIDALLRDFWWGKREGKGVLYLKDWSSMCKPKKCWRIGVEENKRYECCSASKTGMEHGMQGQEALVLSSRELLSKGICWKIGDGRGLEAWDNPWIPSLEGFKPSPKSQEARHNAKGKIDTFSNTSF</sequence>
<dbReference type="SUPFAM" id="SSF56219">
    <property type="entry name" value="DNase I-like"/>
    <property type="match status" value="1"/>
</dbReference>
<protein>
    <recommendedName>
        <fullName evidence="5">Reverse transcriptase domain-containing protein</fullName>
    </recommendedName>
</protein>
<dbReference type="PANTHER" id="PTHR46890:SF48">
    <property type="entry name" value="RNA-DIRECTED DNA POLYMERASE"/>
    <property type="match status" value="1"/>
</dbReference>
<feature type="domain" description="Reverse transcriptase" evidence="2">
    <location>
        <begin position="464"/>
        <end position="590"/>
    </location>
</feature>
<gene>
    <name evidence="4" type="ORF">FSB_LOCUS49585</name>
</gene>
<dbReference type="Pfam" id="PF00078">
    <property type="entry name" value="RVT_1"/>
    <property type="match status" value="1"/>
</dbReference>
<feature type="region of interest" description="Disordered" evidence="1">
    <location>
        <begin position="694"/>
        <end position="718"/>
    </location>
</feature>
<feature type="compositionally biased region" description="Basic and acidic residues" evidence="1">
    <location>
        <begin position="700"/>
        <end position="710"/>
    </location>
</feature>
<organism evidence="4">
    <name type="scientific">Fagus sylvatica</name>
    <name type="common">Beechnut</name>
    <dbReference type="NCBI Taxonomy" id="28930"/>
    <lineage>
        <taxon>Eukaryota</taxon>
        <taxon>Viridiplantae</taxon>
        <taxon>Streptophyta</taxon>
        <taxon>Embryophyta</taxon>
        <taxon>Tracheophyta</taxon>
        <taxon>Spermatophyta</taxon>
        <taxon>Magnoliopsida</taxon>
        <taxon>eudicotyledons</taxon>
        <taxon>Gunneridae</taxon>
        <taxon>Pentapetalae</taxon>
        <taxon>rosids</taxon>
        <taxon>fabids</taxon>
        <taxon>Fagales</taxon>
        <taxon>Fagaceae</taxon>
        <taxon>Fagus</taxon>
    </lineage>
</organism>
<accession>A0A2N9IC90</accession>
<reference evidence="4" key="1">
    <citation type="submission" date="2018-02" db="EMBL/GenBank/DDBJ databases">
        <authorList>
            <person name="Cohen D.B."/>
            <person name="Kent A.D."/>
        </authorList>
    </citation>
    <scope>NUCLEOTIDE SEQUENCE</scope>
</reference>
<evidence type="ECO:0000313" key="4">
    <source>
        <dbReference type="EMBL" id="SPD21703.1"/>
    </source>
</evidence>
<feature type="domain" description="Endonuclease/exonuclease/phosphatase" evidence="3">
    <location>
        <begin position="86"/>
        <end position="292"/>
    </location>
</feature>
<dbReference type="InterPro" id="IPR000477">
    <property type="entry name" value="RT_dom"/>
</dbReference>
<dbReference type="AlphaFoldDB" id="A0A2N9IC90"/>
<proteinExistence type="predicted"/>
<dbReference type="EMBL" id="OIVN01005272">
    <property type="protein sequence ID" value="SPD21703.1"/>
    <property type="molecule type" value="Genomic_DNA"/>
</dbReference>
<dbReference type="GO" id="GO:0003824">
    <property type="term" value="F:catalytic activity"/>
    <property type="evidence" value="ECO:0007669"/>
    <property type="project" value="InterPro"/>
</dbReference>
<dbReference type="Pfam" id="PF03372">
    <property type="entry name" value="Exo_endo_phos"/>
    <property type="match status" value="1"/>
</dbReference>
<evidence type="ECO:0000256" key="1">
    <source>
        <dbReference type="SAM" id="MobiDB-lite"/>
    </source>
</evidence>
<dbReference type="InterPro" id="IPR043502">
    <property type="entry name" value="DNA/RNA_pol_sf"/>
</dbReference>
<evidence type="ECO:0000259" key="2">
    <source>
        <dbReference type="Pfam" id="PF00078"/>
    </source>
</evidence>
<dbReference type="InterPro" id="IPR005135">
    <property type="entry name" value="Endo/exonuclease/phosphatase"/>
</dbReference>
<evidence type="ECO:0008006" key="5">
    <source>
        <dbReference type="Google" id="ProtNLM"/>
    </source>
</evidence>
<evidence type="ECO:0000259" key="3">
    <source>
        <dbReference type="Pfam" id="PF03372"/>
    </source>
</evidence>
<name>A0A2N9IC90_FAGSY</name>
<dbReference type="Gene3D" id="3.60.10.10">
    <property type="entry name" value="Endonuclease/exonuclease/phosphatase"/>
    <property type="match status" value="1"/>
</dbReference>
<dbReference type="SUPFAM" id="SSF56672">
    <property type="entry name" value="DNA/RNA polymerases"/>
    <property type="match status" value="1"/>
</dbReference>
<dbReference type="InterPro" id="IPR036691">
    <property type="entry name" value="Endo/exonu/phosph_ase_sf"/>
</dbReference>
<dbReference type="PANTHER" id="PTHR46890">
    <property type="entry name" value="NON-LTR RETROLELEMENT REVERSE TRANSCRIPTASE-LIKE PROTEIN-RELATED"/>
    <property type="match status" value="1"/>
</dbReference>
<dbReference type="InterPro" id="IPR052343">
    <property type="entry name" value="Retrotransposon-Effector_Assoc"/>
</dbReference>